<feature type="transmembrane region" description="Helical" evidence="15">
    <location>
        <begin position="57"/>
        <end position="78"/>
    </location>
</feature>
<evidence type="ECO:0000256" key="6">
    <source>
        <dbReference type="ARBA" id="ARBA00022617"/>
    </source>
</evidence>
<dbReference type="Proteomes" id="UP001548832">
    <property type="component" value="Unassembled WGS sequence"/>
</dbReference>
<comment type="caution">
    <text evidence="16">The sequence shown here is derived from an EMBL/GenBank/DDBJ whole genome shotgun (WGS) entry which is preliminary data.</text>
</comment>
<gene>
    <name evidence="16" type="ORF">ABVQ20_20215</name>
</gene>
<evidence type="ECO:0000256" key="14">
    <source>
        <dbReference type="PIRNR" id="PIRNR004638"/>
    </source>
</evidence>
<evidence type="ECO:0000256" key="11">
    <source>
        <dbReference type="ARBA" id="ARBA00023004"/>
    </source>
</evidence>
<evidence type="ECO:0000313" key="17">
    <source>
        <dbReference type="Proteomes" id="UP001548832"/>
    </source>
</evidence>
<dbReference type="PANTHER" id="PTHR40255:SF1">
    <property type="entry name" value="PROTOPORPHYRINOGEN IX OXIDASE"/>
    <property type="match status" value="1"/>
</dbReference>
<keyword evidence="7 15" id="KW-0812">Transmembrane</keyword>
<sequence>MDYLWLKAIHIAAVITWVGGMLVVAVTTTAFSAVAYDEAEARRGAFFAQVRRWDQRVTTPAMLLVWAFGLALAVTGQWLSQPWLLAKIALVIVLSGLHGMLSDGLRRLALGQPSRGAGKIRFAAAGIIGLVFVVVILVVSKPF</sequence>
<dbReference type="RefSeq" id="WP_354461252.1">
    <property type="nucleotide sequence ID" value="NZ_JBEWSZ010000001.1"/>
</dbReference>
<reference evidence="16 17" key="1">
    <citation type="submission" date="2024-06" db="EMBL/GenBank/DDBJ databases">
        <authorList>
            <person name="Kim D.-U."/>
        </authorList>
    </citation>
    <scope>NUCLEOTIDE SEQUENCE [LARGE SCALE GENOMIC DNA]</scope>
    <source>
        <strain evidence="16 17">KACC15460</strain>
    </source>
</reference>
<comment type="similarity">
    <text evidence="3 14">Belongs to the HemJ family.</text>
</comment>
<comment type="cofactor">
    <cofactor evidence="14">
        <name>heme b</name>
        <dbReference type="ChEBI" id="CHEBI:60344"/>
    </cofactor>
    <text evidence="14">Binds 1 heme b (iron(II)-protoporphyrin IX) group per subunit.</text>
</comment>
<evidence type="ECO:0000256" key="7">
    <source>
        <dbReference type="ARBA" id="ARBA00022692"/>
    </source>
</evidence>
<dbReference type="PANTHER" id="PTHR40255">
    <property type="entry name" value="UPF0093 MEMBRANE PROTEIN SLR1790"/>
    <property type="match status" value="1"/>
</dbReference>
<proteinExistence type="inferred from homology"/>
<accession>A0ABV2DGX3</accession>
<comment type="catalytic activity">
    <reaction evidence="13 14">
        <text>protoporphyrinogen IX + 3 A = protoporphyrin IX + 3 AH2</text>
        <dbReference type="Rhea" id="RHEA:62000"/>
        <dbReference type="ChEBI" id="CHEBI:13193"/>
        <dbReference type="ChEBI" id="CHEBI:17499"/>
        <dbReference type="ChEBI" id="CHEBI:57306"/>
        <dbReference type="ChEBI" id="CHEBI:57307"/>
    </reaction>
</comment>
<dbReference type="InterPro" id="IPR005265">
    <property type="entry name" value="HemJ-like"/>
</dbReference>
<name>A0ABV2DGX3_9HYPH</name>
<organism evidence="16 17">
    <name type="scientific">Mesorhizobium shangrilense</name>
    <dbReference type="NCBI Taxonomy" id="460060"/>
    <lineage>
        <taxon>Bacteria</taxon>
        <taxon>Pseudomonadati</taxon>
        <taxon>Pseudomonadota</taxon>
        <taxon>Alphaproteobacteria</taxon>
        <taxon>Hyphomicrobiales</taxon>
        <taxon>Phyllobacteriaceae</taxon>
        <taxon>Mesorhizobium</taxon>
    </lineage>
</organism>
<evidence type="ECO:0000256" key="12">
    <source>
        <dbReference type="ARBA" id="ARBA00023136"/>
    </source>
</evidence>
<dbReference type="EMBL" id="JBEWSZ010000001">
    <property type="protein sequence ID" value="MET2829301.1"/>
    <property type="molecule type" value="Genomic_DNA"/>
</dbReference>
<evidence type="ECO:0000256" key="1">
    <source>
        <dbReference type="ARBA" id="ARBA00004651"/>
    </source>
</evidence>
<comment type="pathway">
    <text evidence="2 14">Porphyrin-containing compound metabolism; protoporphyrin-IX biosynthesis; protoporphyrin-IX from protoporphyrinogen-IX: step 1/1.</text>
</comment>
<evidence type="ECO:0000256" key="5">
    <source>
        <dbReference type="ARBA" id="ARBA00022475"/>
    </source>
</evidence>
<feature type="transmembrane region" description="Helical" evidence="15">
    <location>
        <begin position="12"/>
        <end position="36"/>
    </location>
</feature>
<feature type="transmembrane region" description="Helical" evidence="15">
    <location>
        <begin position="84"/>
        <end position="101"/>
    </location>
</feature>
<evidence type="ECO:0000256" key="2">
    <source>
        <dbReference type="ARBA" id="ARBA00005073"/>
    </source>
</evidence>
<keyword evidence="8 14" id="KW-0479">Metal-binding</keyword>
<keyword evidence="17" id="KW-1185">Reference proteome</keyword>
<evidence type="ECO:0000256" key="8">
    <source>
        <dbReference type="ARBA" id="ARBA00022723"/>
    </source>
</evidence>
<protein>
    <recommendedName>
        <fullName evidence="4 14">Protoporphyrinogen IX oxidase</fullName>
        <ecNumber evidence="14">1.3.99.-</ecNumber>
    </recommendedName>
</protein>
<feature type="transmembrane region" description="Helical" evidence="15">
    <location>
        <begin position="122"/>
        <end position="140"/>
    </location>
</feature>
<evidence type="ECO:0000256" key="15">
    <source>
        <dbReference type="SAM" id="Phobius"/>
    </source>
</evidence>
<keyword evidence="5 14" id="KW-1003">Cell membrane</keyword>
<keyword evidence="6 14" id="KW-0349">Heme</keyword>
<dbReference type="PIRSF" id="PIRSF004638">
    <property type="entry name" value="UCP004638"/>
    <property type="match status" value="1"/>
</dbReference>
<evidence type="ECO:0000256" key="9">
    <source>
        <dbReference type="ARBA" id="ARBA00022989"/>
    </source>
</evidence>
<evidence type="ECO:0000256" key="10">
    <source>
        <dbReference type="ARBA" id="ARBA00023002"/>
    </source>
</evidence>
<dbReference type="Pfam" id="PF03653">
    <property type="entry name" value="UPF0093"/>
    <property type="match status" value="1"/>
</dbReference>
<evidence type="ECO:0000256" key="4">
    <source>
        <dbReference type="ARBA" id="ARBA00017504"/>
    </source>
</evidence>
<evidence type="ECO:0000256" key="3">
    <source>
        <dbReference type="ARBA" id="ARBA00006501"/>
    </source>
</evidence>
<comment type="subcellular location">
    <subcellularLocation>
        <location evidence="1">Cell membrane</location>
        <topology evidence="1">Multi-pass membrane protein</topology>
    </subcellularLocation>
</comment>
<keyword evidence="12 14" id="KW-0472">Membrane</keyword>
<comment type="function">
    <text evidence="14">Catalyzes the oxidation of protoporphyrinogen IX to protoporphyrin IX.</text>
</comment>
<evidence type="ECO:0000256" key="13">
    <source>
        <dbReference type="ARBA" id="ARBA00048390"/>
    </source>
</evidence>
<keyword evidence="9 15" id="KW-1133">Transmembrane helix</keyword>
<evidence type="ECO:0000313" key="16">
    <source>
        <dbReference type="EMBL" id="MET2829301.1"/>
    </source>
</evidence>
<keyword evidence="10" id="KW-0560">Oxidoreductase</keyword>
<keyword evidence="11 14" id="KW-0408">Iron</keyword>
<dbReference type="EC" id="1.3.99.-" evidence="14"/>